<evidence type="ECO:0000256" key="3">
    <source>
        <dbReference type="ARBA" id="ARBA00022553"/>
    </source>
</evidence>
<comment type="catalytic activity">
    <reaction evidence="1">
        <text>ATP + protein L-histidine = ADP + protein N-phospho-L-histidine.</text>
        <dbReference type="EC" id="2.7.13.3"/>
    </reaction>
</comment>
<evidence type="ECO:0000256" key="5">
    <source>
        <dbReference type="ARBA" id="ARBA00022741"/>
    </source>
</evidence>
<feature type="transmembrane region" description="Helical" evidence="9">
    <location>
        <begin position="182"/>
        <end position="202"/>
    </location>
</feature>
<evidence type="ECO:0000256" key="2">
    <source>
        <dbReference type="ARBA" id="ARBA00012438"/>
    </source>
</evidence>
<evidence type="ECO:0000313" key="13">
    <source>
        <dbReference type="EMBL" id="MCQ1530305.1"/>
    </source>
</evidence>
<name>A0ABT1NGB4_9FIRM</name>
<dbReference type="InterPro" id="IPR000014">
    <property type="entry name" value="PAS"/>
</dbReference>
<keyword evidence="4" id="KW-0808">Transferase</keyword>
<keyword evidence="5" id="KW-0547">Nucleotide-binding</keyword>
<keyword evidence="6 13" id="KW-0418">Kinase</keyword>
<dbReference type="InterPro" id="IPR000700">
    <property type="entry name" value="PAS-assoc_C"/>
</dbReference>
<dbReference type="Gene3D" id="1.20.5.1930">
    <property type="match status" value="1"/>
</dbReference>
<evidence type="ECO:0000313" key="14">
    <source>
        <dbReference type="Proteomes" id="UP001651880"/>
    </source>
</evidence>
<dbReference type="SUPFAM" id="SSF55785">
    <property type="entry name" value="PYP-like sensor domain (PAS domain)"/>
    <property type="match status" value="1"/>
</dbReference>
<dbReference type="SUPFAM" id="SSF55874">
    <property type="entry name" value="ATPase domain of HSP90 chaperone/DNA topoisomerase II/histidine kinase"/>
    <property type="match status" value="1"/>
</dbReference>
<evidence type="ECO:0000256" key="4">
    <source>
        <dbReference type="ARBA" id="ARBA00022679"/>
    </source>
</evidence>
<proteinExistence type="predicted"/>
<dbReference type="InterPro" id="IPR036890">
    <property type="entry name" value="HATPase_C_sf"/>
</dbReference>
<keyword evidence="3" id="KW-0597">Phosphoprotein</keyword>
<feature type="transmembrane region" description="Helical" evidence="9">
    <location>
        <begin position="6"/>
        <end position="28"/>
    </location>
</feature>
<keyword evidence="7" id="KW-0067">ATP-binding</keyword>
<feature type="domain" description="PAC" evidence="12">
    <location>
        <begin position="302"/>
        <end position="353"/>
    </location>
</feature>
<dbReference type="PANTHER" id="PTHR24421">
    <property type="entry name" value="NITRATE/NITRITE SENSOR PROTEIN NARX-RELATED"/>
    <property type="match status" value="1"/>
</dbReference>
<dbReference type="PROSITE" id="PS51257">
    <property type="entry name" value="PROKAR_LIPOPROTEIN"/>
    <property type="match status" value="1"/>
</dbReference>
<dbReference type="SMART" id="SM00387">
    <property type="entry name" value="HATPase_c"/>
    <property type="match status" value="1"/>
</dbReference>
<evidence type="ECO:0000256" key="7">
    <source>
        <dbReference type="ARBA" id="ARBA00022840"/>
    </source>
</evidence>
<keyword evidence="9" id="KW-0472">Membrane</keyword>
<evidence type="ECO:0000256" key="6">
    <source>
        <dbReference type="ARBA" id="ARBA00022777"/>
    </source>
</evidence>
<dbReference type="Proteomes" id="UP001651880">
    <property type="component" value="Unassembled WGS sequence"/>
</dbReference>
<dbReference type="PROSITE" id="PS50113">
    <property type="entry name" value="PAC"/>
    <property type="match status" value="1"/>
</dbReference>
<dbReference type="Pfam" id="PF08448">
    <property type="entry name" value="PAS_4"/>
    <property type="match status" value="1"/>
</dbReference>
<keyword evidence="14" id="KW-1185">Reference proteome</keyword>
<feature type="transmembrane region" description="Helical" evidence="9">
    <location>
        <begin position="147"/>
        <end position="170"/>
    </location>
</feature>
<feature type="domain" description="PAS" evidence="11">
    <location>
        <begin position="242"/>
        <end position="280"/>
    </location>
</feature>
<dbReference type="GO" id="GO:0016301">
    <property type="term" value="F:kinase activity"/>
    <property type="evidence" value="ECO:0007669"/>
    <property type="project" value="UniProtKB-KW"/>
</dbReference>
<evidence type="ECO:0000256" key="9">
    <source>
        <dbReference type="SAM" id="Phobius"/>
    </source>
</evidence>
<reference evidence="13 14" key="1">
    <citation type="submission" date="2021-10" db="EMBL/GenBank/DDBJ databases">
        <title>Lutispora strain m25 sp. nov., a thermophilic, non-spore-forming bacterium isolated from a lab-scale methanogenic bioreactor digesting anaerobic sludge.</title>
        <authorList>
            <person name="El Houari A."/>
            <person name="Mcdonald J."/>
        </authorList>
    </citation>
    <scope>NUCLEOTIDE SEQUENCE [LARGE SCALE GENOMIC DNA]</scope>
    <source>
        <strain evidence="14">m25</strain>
    </source>
</reference>
<evidence type="ECO:0000259" key="10">
    <source>
        <dbReference type="PROSITE" id="PS50109"/>
    </source>
</evidence>
<dbReference type="InterPro" id="IPR031621">
    <property type="entry name" value="HisKA_7TM"/>
</dbReference>
<organism evidence="13 14">
    <name type="scientific">Lutispora saccharofermentans</name>
    <dbReference type="NCBI Taxonomy" id="3024236"/>
    <lineage>
        <taxon>Bacteria</taxon>
        <taxon>Bacillati</taxon>
        <taxon>Bacillota</taxon>
        <taxon>Clostridia</taxon>
        <taxon>Lutisporales</taxon>
        <taxon>Lutisporaceae</taxon>
        <taxon>Lutispora</taxon>
    </lineage>
</organism>
<dbReference type="Gene3D" id="3.30.450.20">
    <property type="entry name" value="PAS domain"/>
    <property type="match status" value="1"/>
</dbReference>
<dbReference type="EC" id="2.7.13.3" evidence="2"/>
<dbReference type="PROSITE" id="PS50109">
    <property type="entry name" value="HIS_KIN"/>
    <property type="match status" value="1"/>
</dbReference>
<sequence>MRFQYIPYIWPLIVSSCITLSLGIYALLRRKNAKGAVSFILSMFVVTIWSSGNALEMAATDFGTKLFWANIQYFAYCYSPVTLLVLCMEFTGYHGWVRNKKVWWLAVIPTIIIMLVWTDGMHGLIRYEMHMDYSGLFPVIAKKYGPMFYIHAAYSHFLNITAWILIARAVFLKNTVYRKQAFALFLGLSLIVIPNMLYISGISPVKRFDITPVFFGPAGLIMTWGIFRYKMFDLIPLARATVIETMEAGILVLDLQDRVLDMNPAFERIIGLTASQASAKRVEEACPKIPELAKACMDRNIAHTEFSIDAMEYAKVYEALLSPLADREGTLIGRLAVIYDITDKKQAQQEFLRHQWRLAVIEERERMARDMHDNLGQVLGFISLQAQGIKQELLNAGVEVASLKLDKLIGVTQETHDEIRRYIRNARSAAFTEKDFITALEKDIIRFEEETGIYVKRDMPADFTGEVLEPAIRLNMLNIIKEALNNVRKHAEADNVKISLSLSQEELCTIIEDDGKGFDCSLYENSAGTKFGLNIMRERAAAIGAKIRIESPAGKGSRIALYLPVGKGGKNEDETNAGR</sequence>
<evidence type="ECO:0000256" key="8">
    <source>
        <dbReference type="ARBA" id="ARBA00023012"/>
    </source>
</evidence>
<dbReference type="InterPro" id="IPR005467">
    <property type="entry name" value="His_kinase_dom"/>
</dbReference>
<dbReference type="Pfam" id="PF02518">
    <property type="entry name" value="HATPase_c"/>
    <property type="match status" value="1"/>
</dbReference>
<protein>
    <recommendedName>
        <fullName evidence="2">histidine kinase</fullName>
        <ecNumber evidence="2">2.7.13.3</ecNumber>
    </recommendedName>
</protein>
<keyword evidence="9" id="KW-1133">Transmembrane helix</keyword>
<dbReference type="EMBL" id="JAJEKE010000010">
    <property type="protein sequence ID" value="MCQ1530305.1"/>
    <property type="molecule type" value="Genomic_DNA"/>
</dbReference>
<evidence type="ECO:0000259" key="12">
    <source>
        <dbReference type="PROSITE" id="PS50113"/>
    </source>
</evidence>
<dbReference type="CDD" id="cd16917">
    <property type="entry name" value="HATPase_UhpB-NarQ-NarX-like"/>
    <property type="match status" value="1"/>
</dbReference>
<dbReference type="Pfam" id="PF07730">
    <property type="entry name" value="HisKA_3"/>
    <property type="match status" value="1"/>
</dbReference>
<dbReference type="PROSITE" id="PS50112">
    <property type="entry name" value="PAS"/>
    <property type="match status" value="1"/>
</dbReference>
<keyword evidence="8" id="KW-0902">Two-component regulatory system</keyword>
<dbReference type="RefSeq" id="WP_255227825.1">
    <property type="nucleotide sequence ID" value="NZ_JAJEKE010000010.1"/>
</dbReference>
<dbReference type="InterPro" id="IPR011712">
    <property type="entry name" value="Sig_transdc_His_kin_sub3_dim/P"/>
</dbReference>
<dbReference type="NCBIfam" id="TIGR00229">
    <property type="entry name" value="sensory_box"/>
    <property type="match status" value="1"/>
</dbReference>
<dbReference type="InterPro" id="IPR003594">
    <property type="entry name" value="HATPase_dom"/>
</dbReference>
<keyword evidence="9" id="KW-0812">Transmembrane</keyword>
<dbReference type="PANTHER" id="PTHR24421:SF10">
    <property type="entry name" value="NITRATE_NITRITE SENSOR PROTEIN NARQ"/>
    <property type="match status" value="1"/>
</dbReference>
<feature type="transmembrane region" description="Helical" evidence="9">
    <location>
        <begin position="71"/>
        <end position="90"/>
    </location>
</feature>
<feature type="transmembrane region" description="Helical" evidence="9">
    <location>
        <begin position="35"/>
        <end position="51"/>
    </location>
</feature>
<feature type="transmembrane region" description="Helical" evidence="9">
    <location>
        <begin position="102"/>
        <end position="127"/>
    </location>
</feature>
<comment type="caution">
    <text evidence="13">The sequence shown here is derived from an EMBL/GenBank/DDBJ whole genome shotgun (WGS) entry which is preliminary data.</text>
</comment>
<dbReference type="InterPro" id="IPR013656">
    <property type="entry name" value="PAS_4"/>
</dbReference>
<evidence type="ECO:0000256" key="1">
    <source>
        <dbReference type="ARBA" id="ARBA00000085"/>
    </source>
</evidence>
<dbReference type="InterPro" id="IPR035965">
    <property type="entry name" value="PAS-like_dom_sf"/>
</dbReference>
<feature type="domain" description="Histidine kinase" evidence="10">
    <location>
        <begin position="366"/>
        <end position="567"/>
    </location>
</feature>
<dbReference type="InterPro" id="IPR050482">
    <property type="entry name" value="Sensor_HK_TwoCompSys"/>
</dbReference>
<dbReference type="Pfam" id="PF16927">
    <property type="entry name" value="HisKA_7TM"/>
    <property type="match status" value="1"/>
</dbReference>
<gene>
    <name evidence="13" type="ORF">LJD61_12195</name>
</gene>
<dbReference type="Gene3D" id="3.30.565.10">
    <property type="entry name" value="Histidine kinase-like ATPase, C-terminal domain"/>
    <property type="match status" value="1"/>
</dbReference>
<evidence type="ECO:0000259" key="11">
    <source>
        <dbReference type="PROSITE" id="PS50112"/>
    </source>
</evidence>
<accession>A0ABT1NGB4</accession>